<dbReference type="CDD" id="cd06261">
    <property type="entry name" value="TM_PBP2"/>
    <property type="match status" value="1"/>
</dbReference>
<feature type="transmembrane region" description="Helical" evidence="7">
    <location>
        <begin position="151"/>
        <end position="174"/>
    </location>
</feature>
<dbReference type="PANTHER" id="PTHR43744">
    <property type="entry name" value="ABC TRANSPORTER PERMEASE PROTEIN MG189-RELATED-RELATED"/>
    <property type="match status" value="1"/>
</dbReference>
<dbReference type="InterPro" id="IPR035906">
    <property type="entry name" value="MetI-like_sf"/>
</dbReference>
<dbReference type="InterPro" id="IPR000515">
    <property type="entry name" value="MetI-like"/>
</dbReference>
<evidence type="ECO:0000256" key="5">
    <source>
        <dbReference type="ARBA" id="ARBA00022989"/>
    </source>
</evidence>
<dbReference type="AlphaFoldDB" id="A0A8J3IR21"/>
<evidence type="ECO:0000256" key="4">
    <source>
        <dbReference type="ARBA" id="ARBA00022692"/>
    </source>
</evidence>
<feature type="transmembrane region" description="Helical" evidence="7">
    <location>
        <begin position="82"/>
        <end position="107"/>
    </location>
</feature>
<keyword evidence="6 7" id="KW-0472">Membrane</keyword>
<keyword evidence="10" id="KW-1185">Reference proteome</keyword>
<dbReference type="GO" id="GO:0055085">
    <property type="term" value="P:transmembrane transport"/>
    <property type="evidence" value="ECO:0007669"/>
    <property type="project" value="InterPro"/>
</dbReference>
<dbReference type="PANTHER" id="PTHR43744:SF8">
    <property type="entry name" value="SN-GLYCEROL-3-PHOSPHATE TRANSPORT SYSTEM PERMEASE PROTEIN UGPE"/>
    <property type="match status" value="1"/>
</dbReference>
<gene>
    <name evidence="9" type="ORF">KSF_064420</name>
</gene>
<keyword evidence="4 7" id="KW-0812">Transmembrane</keyword>
<evidence type="ECO:0000256" key="2">
    <source>
        <dbReference type="ARBA" id="ARBA00022448"/>
    </source>
</evidence>
<dbReference type="Proteomes" id="UP000597444">
    <property type="component" value="Unassembled WGS sequence"/>
</dbReference>
<feature type="transmembrane region" description="Helical" evidence="7">
    <location>
        <begin position="24"/>
        <end position="48"/>
    </location>
</feature>
<proteinExistence type="inferred from homology"/>
<organism evidence="9 10">
    <name type="scientific">Reticulibacter mediterranei</name>
    <dbReference type="NCBI Taxonomy" id="2778369"/>
    <lineage>
        <taxon>Bacteria</taxon>
        <taxon>Bacillati</taxon>
        <taxon>Chloroflexota</taxon>
        <taxon>Ktedonobacteria</taxon>
        <taxon>Ktedonobacterales</taxon>
        <taxon>Reticulibacteraceae</taxon>
        <taxon>Reticulibacter</taxon>
    </lineage>
</organism>
<keyword evidence="3" id="KW-1003">Cell membrane</keyword>
<feature type="transmembrane region" description="Helical" evidence="7">
    <location>
        <begin position="119"/>
        <end position="139"/>
    </location>
</feature>
<reference evidence="9" key="1">
    <citation type="submission" date="2020-10" db="EMBL/GenBank/DDBJ databases">
        <title>Taxonomic study of unclassified bacteria belonging to the class Ktedonobacteria.</title>
        <authorList>
            <person name="Yabe S."/>
            <person name="Wang C.M."/>
            <person name="Zheng Y."/>
            <person name="Sakai Y."/>
            <person name="Cavaletti L."/>
            <person name="Monciardini P."/>
            <person name="Donadio S."/>
        </authorList>
    </citation>
    <scope>NUCLEOTIDE SEQUENCE</scope>
    <source>
        <strain evidence="9">ID150040</strain>
    </source>
</reference>
<evidence type="ECO:0000256" key="1">
    <source>
        <dbReference type="ARBA" id="ARBA00004651"/>
    </source>
</evidence>
<keyword evidence="5 7" id="KW-1133">Transmembrane helix</keyword>
<comment type="subcellular location">
    <subcellularLocation>
        <location evidence="1 7">Cell membrane</location>
        <topology evidence="1 7">Multi-pass membrane protein</topology>
    </subcellularLocation>
</comment>
<comment type="caution">
    <text evidence="9">The sequence shown here is derived from an EMBL/GenBank/DDBJ whole genome shotgun (WGS) entry which is preliminary data.</text>
</comment>
<evidence type="ECO:0000313" key="10">
    <source>
        <dbReference type="Proteomes" id="UP000597444"/>
    </source>
</evidence>
<dbReference type="GO" id="GO:0005886">
    <property type="term" value="C:plasma membrane"/>
    <property type="evidence" value="ECO:0007669"/>
    <property type="project" value="UniProtKB-SubCell"/>
</dbReference>
<evidence type="ECO:0000256" key="3">
    <source>
        <dbReference type="ARBA" id="ARBA00022475"/>
    </source>
</evidence>
<evidence type="ECO:0000256" key="6">
    <source>
        <dbReference type="ARBA" id="ARBA00023136"/>
    </source>
</evidence>
<comment type="similarity">
    <text evidence="7">Belongs to the binding-protein-dependent transport system permease family.</text>
</comment>
<dbReference type="EMBL" id="BNJK01000001">
    <property type="protein sequence ID" value="GHO96394.1"/>
    <property type="molecule type" value="Genomic_DNA"/>
</dbReference>
<protein>
    <submittedName>
        <fullName evidence="9">Sugar ABC transporter permease</fullName>
    </submittedName>
</protein>
<dbReference type="PROSITE" id="PS50928">
    <property type="entry name" value="ABC_TM1"/>
    <property type="match status" value="1"/>
</dbReference>
<name>A0A8J3IR21_9CHLR</name>
<dbReference type="Gene3D" id="1.10.3720.10">
    <property type="entry name" value="MetI-like"/>
    <property type="match status" value="1"/>
</dbReference>
<feature type="domain" description="ABC transmembrane type-1" evidence="8">
    <location>
        <begin position="83"/>
        <end position="274"/>
    </location>
</feature>
<sequence>MQARSLLKKSTIPLNPGLLASRGLGVLIVLFWSALVVIPLLVLLSVALKSPADLLNNPLGWPVQFVWSNFADAWNNAALGQAFFNSVLITSVTLLGLILCGAMAAYPLARFTGPCSQRIYLYFVAGLIVPLQLGLFPLYKEMHDLQLINTYHGAILLYIAVNLPFVIFLYTGFIKTVPRELEEAALLDGAGPMRTFWMIVFPLLRPVTATVAITSALSTWNDFFIPLIFLQRDGMQTLPLAIFNFVGQYNNNWPLIFASVIISSLPLIVIFLILQRYFIKGIAAGALRG</sequence>
<evidence type="ECO:0000313" key="9">
    <source>
        <dbReference type="EMBL" id="GHO96394.1"/>
    </source>
</evidence>
<feature type="transmembrane region" description="Helical" evidence="7">
    <location>
        <begin position="253"/>
        <end position="274"/>
    </location>
</feature>
<dbReference type="RefSeq" id="WP_220207023.1">
    <property type="nucleotide sequence ID" value="NZ_BNJK01000001.1"/>
</dbReference>
<accession>A0A8J3IR21</accession>
<feature type="transmembrane region" description="Helical" evidence="7">
    <location>
        <begin position="195"/>
        <end position="217"/>
    </location>
</feature>
<evidence type="ECO:0000256" key="7">
    <source>
        <dbReference type="RuleBase" id="RU363032"/>
    </source>
</evidence>
<dbReference type="SUPFAM" id="SSF161098">
    <property type="entry name" value="MetI-like"/>
    <property type="match status" value="1"/>
</dbReference>
<keyword evidence="2 7" id="KW-0813">Transport</keyword>
<dbReference type="Pfam" id="PF00528">
    <property type="entry name" value="BPD_transp_1"/>
    <property type="match status" value="1"/>
</dbReference>
<evidence type="ECO:0000259" key="8">
    <source>
        <dbReference type="PROSITE" id="PS50928"/>
    </source>
</evidence>